<name>A0ACC0CK22_9PEZI</name>
<proteinExistence type="predicted"/>
<evidence type="ECO:0000313" key="1">
    <source>
        <dbReference type="EMBL" id="KAI6080693.1"/>
    </source>
</evidence>
<protein>
    <submittedName>
        <fullName evidence="1">Uncharacterized protein</fullName>
    </submittedName>
</protein>
<keyword evidence="2" id="KW-1185">Reference proteome</keyword>
<evidence type="ECO:0000313" key="2">
    <source>
        <dbReference type="Proteomes" id="UP001497680"/>
    </source>
</evidence>
<organism evidence="1 2">
    <name type="scientific">Hypoxylon rubiginosum</name>
    <dbReference type="NCBI Taxonomy" id="110542"/>
    <lineage>
        <taxon>Eukaryota</taxon>
        <taxon>Fungi</taxon>
        <taxon>Dikarya</taxon>
        <taxon>Ascomycota</taxon>
        <taxon>Pezizomycotina</taxon>
        <taxon>Sordariomycetes</taxon>
        <taxon>Xylariomycetidae</taxon>
        <taxon>Xylariales</taxon>
        <taxon>Hypoxylaceae</taxon>
        <taxon>Hypoxylon</taxon>
    </lineage>
</organism>
<accession>A0ACC0CK22</accession>
<dbReference type="Proteomes" id="UP001497680">
    <property type="component" value="Unassembled WGS sequence"/>
</dbReference>
<comment type="caution">
    <text evidence="1">The sequence shown here is derived from an EMBL/GenBank/DDBJ whole genome shotgun (WGS) entry which is preliminary data.</text>
</comment>
<sequence>MDASAAPNPRKRDLPKHDSFFAQFPRVASKDCLRMQDIGSEQLYYPALREMGALGETYRNRIDNCQSKLGAKDGRGNLRGWDDE</sequence>
<gene>
    <name evidence="1" type="ORF">F4821DRAFT_265638</name>
</gene>
<dbReference type="EMBL" id="MU394427">
    <property type="protein sequence ID" value="KAI6080693.1"/>
    <property type="molecule type" value="Genomic_DNA"/>
</dbReference>
<reference evidence="1 2" key="1">
    <citation type="journal article" date="2022" name="New Phytol.">
        <title>Ecological generalism drives hyperdiversity of secondary metabolite gene clusters in xylarialean endophytes.</title>
        <authorList>
            <person name="Franco M.E.E."/>
            <person name="Wisecaver J.H."/>
            <person name="Arnold A.E."/>
            <person name="Ju Y.M."/>
            <person name="Slot J.C."/>
            <person name="Ahrendt S."/>
            <person name="Moore L.P."/>
            <person name="Eastman K.E."/>
            <person name="Scott K."/>
            <person name="Konkel Z."/>
            <person name="Mondo S.J."/>
            <person name="Kuo A."/>
            <person name="Hayes R.D."/>
            <person name="Haridas S."/>
            <person name="Andreopoulos B."/>
            <person name="Riley R."/>
            <person name="LaButti K."/>
            <person name="Pangilinan J."/>
            <person name="Lipzen A."/>
            <person name="Amirebrahimi M."/>
            <person name="Yan J."/>
            <person name="Adam C."/>
            <person name="Keymanesh K."/>
            <person name="Ng V."/>
            <person name="Louie K."/>
            <person name="Northen T."/>
            <person name="Drula E."/>
            <person name="Henrissat B."/>
            <person name="Hsieh H.M."/>
            <person name="Youens-Clark K."/>
            <person name="Lutzoni F."/>
            <person name="Miadlikowska J."/>
            <person name="Eastwood D.C."/>
            <person name="Hamelin R.C."/>
            <person name="Grigoriev I.V."/>
            <person name="U'Ren J.M."/>
        </authorList>
    </citation>
    <scope>NUCLEOTIDE SEQUENCE [LARGE SCALE GENOMIC DNA]</scope>
    <source>
        <strain evidence="1 2">ER1909</strain>
    </source>
</reference>